<sequence>MRTLDLTEAADFLRLHPETLRRLAACGDIPSAKPGKHWVFIDEDLANWLRARYAEQARAVEPRGKTRCSTADPTAGTGGSASPHQTAKKYDALLERKTRKPPRSTKRN</sequence>
<comment type="caution">
    <text evidence="3">The sequence shown here is derived from an EMBL/GenBank/DDBJ whole genome shotgun (WGS) entry which is preliminary data.</text>
</comment>
<protein>
    <submittedName>
        <fullName evidence="3">Helix-turn-helix domain-containing protein</fullName>
    </submittedName>
</protein>
<dbReference type="GO" id="GO:0003677">
    <property type="term" value="F:DNA binding"/>
    <property type="evidence" value="ECO:0007669"/>
    <property type="project" value="InterPro"/>
</dbReference>
<organism evidence="3 4">
    <name type="scientific">Thiorhodococcus mannitoliphagus</name>
    <dbReference type="NCBI Taxonomy" id="329406"/>
    <lineage>
        <taxon>Bacteria</taxon>
        <taxon>Pseudomonadati</taxon>
        <taxon>Pseudomonadota</taxon>
        <taxon>Gammaproteobacteria</taxon>
        <taxon>Chromatiales</taxon>
        <taxon>Chromatiaceae</taxon>
        <taxon>Thiorhodococcus</taxon>
    </lineage>
</organism>
<dbReference type="InterPro" id="IPR036388">
    <property type="entry name" value="WH-like_DNA-bd_sf"/>
</dbReference>
<dbReference type="NCBIfam" id="TIGR01764">
    <property type="entry name" value="excise"/>
    <property type="match status" value="1"/>
</dbReference>
<feature type="domain" description="Helix-turn-helix" evidence="2">
    <location>
        <begin position="4"/>
        <end position="52"/>
    </location>
</feature>
<gene>
    <name evidence="3" type="ORF">G3480_17980</name>
</gene>
<evidence type="ECO:0000259" key="2">
    <source>
        <dbReference type="Pfam" id="PF12728"/>
    </source>
</evidence>
<dbReference type="Proteomes" id="UP000471640">
    <property type="component" value="Unassembled WGS sequence"/>
</dbReference>
<proteinExistence type="predicted"/>
<dbReference type="InterPro" id="IPR041657">
    <property type="entry name" value="HTH_17"/>
</dbReference>
<evidence type="ECO:0000256" key="1">
    <source>
        <dbReference type="SAM" id="MobiDB-lite"/>
    </source>
</evidence>
<dbReference type="Gene3D" id="1.10.10.10">
    <property type="entry name" value="Winged helix-like DNA-binding domain superfamily/Winged helix DNA-binding domain"/>
    <property type="match status" value="1"/>
</dbReference>
<dbReference type="InterPro" id="IPR009061">
    <property type="entry name" value="DNA-bd_dom_put_sf"/>
</dbReference>
<reference evidence="4" key="1">
    <citation type="journal article" date="2020" name="Microbiol. Resour. Announc.">
        <title>Draft Genome Sequences of Thiorhodococcus mannitoliphagus and Thiorhodococcus minor, Purple Sulfur Photosynthetic Bacteria in the Gammaproteobacterial Family Chromatiaceae.</title>
        <authorList>
            <person name="Aviles F.A."/>
            <person name="Meyer T.E."/>
            <person name="Kyndt J.A."/>
        </authorList>
    </citation>
    <scope>NUCLEOTIDE SEQUENCE [LARGE SCALE GENOMIC DNA]</scope>
    <source>
        <strain evidence="4">DSM 18266</strain>
    </source>
</reference>
<dbReference type="AlphaFoldDB" id="A0A6P1DWV9"/>
<evidence type="ECO:0000313" key="3">
    <source>
        <dbReference type="EMBL" id="NEX22169.1"/>
    </source>
</evidence>
<dbReference type="InterPro" id="IPR010093">
    <property type="entry name" value="SinI_DNA-bd"/>
</dbReference>
<dbReference type="SUPFAM" id="SSF46955">
    <property type="entry name" value="Putative DNA-binding domain"/>
    <property type="match status" value="1"/>
</dbReference>
<name>A0A6P1DWV9_9GAMM</name>
<accession>A0A6P1DWV9</accession>
<evidence type="ECO:0000313" key="4">
    <source>
        <dbReference type="Proteomes" id="UP000471640"/>
    </source>
</evidence>
<feature type="region of interest" description="Disordered" evidence="1">
    <location>
        <begin position="58"/>
        <end position="108"/>
    </location>
</feature>
<dbReference type="Pfam" id="PF12728">
    <property type="entry name" value="HTH_17"/>
    <property type="match status" value="1"/>
</dbReference>
<dbReference type="RefSeq" id="WP_164655264.1">
    <property type="nucleotide sequence ID" value="NZ_JAAIJR010000085.1"/>
</dbReference>
<reference evidence="3 4" key="2">
    <citation type="submission" date="2020-02" db="EMBL/GenBank/DDBJ databases">
        <title>Genome sequences of Thiorhodococcus mannitoliphagus and Thiorhodococcus minor, purple sulfur photosynthetic bacteria in the gammaproteobacterial family, Chromatiaceae.</title>
        <authorList>
            <person name="Aviles F.A."/>
            <person name="Meyer T.E."/>
            <person name="Kyndt J.A."/>
        </authorList>
    </citation>
    <scope>NUCLEOTIDE SEQUENCE [LARGE SCALE GENOMIC DNA]</scope>
    <source>
        <strain evidence="3 4">DSM 18266</strain>
    </source>
</reference>
<feature type="compositionally biased region" description="Basic residues" evidence="1">
    <location>
        <begin position="97"/>
        <end position="108"/>
    </location>
</feature>
<keyword evidence="4" id="KW-1185">Reference proteome</keyword>
<dbReference type="EMBL" id="JAAIJR010000085">
    <property type="protein sequence ID" value="NEX22169.1"/>
    <property type="molecule type" value="Genomic_DNA"/>
</dbReference>